<comment type="caution">
    <text evidence="1">The sequence shown here is derived from an EMBL/GenBank/DDBJ whole genome shotgun (WGS) entry which is preliminary data.</text>
</comment>
<dbReference type="RefSeq" id="WP_061969648.1">
    <property type="nucleotide sequence ID" value="NZ_FMAV01000001.1"/>
</dbReference>
<organism evidence="1 2">
    <name type="scientific">Fictibacillus enclensis</name>
    <dbReference type="NCBI Taxonomy" id="1017270"/>
    <lineage>
        <taxon>Bacteria</taxon>
        <taxon>Bacillati</taxon>
        <taxon>Bacillota</taxon>
        <taxon>Bacilli</taxon>
        <taxon>Bacillales</taxon>
        <taxon>Fictibacillaceae</taxon>
        <taxon>Fictibacillus</taxon>
    </lineage>
</organism>
<dbReference type="Proteomes" id="UP000054099">
    <property type="component" value="Unassembled WGS sequence"/>
</dbReference>
<dbReference type="EMBL" id="LNQN01000001">
    <property type="protein sequence ID" value="KSU85163.1"/>
    <property type="molecule type" value="Genomic_DNA"/>
</dbReference>
<gene>
    <name evidence="1" type="ORF">AS030_06500</name>
</gene>
<reference evidence="1 2" key="1">
    <citation type="journal article" date="2014" name="Antonie Van Leeuwenhoek">
        <title>Fictibacillus enclensis sp. nov., isolated from marine sediment.</title>
        <authorList>
            <person name="Dastager S.G."/>
            <person name="Mawlankar R."/>
            <person name="Srinivasan K."/>
            <person name="Tang S.K."/>
            <person name="Lee J.C."/>
            <person name="Ramana V.V."/>
            <person name="Shouche Y.S."/>
        </authorList>
    </citation>
    <scope>NUCLEOTIDE SEQUENCE [LARGE SCALE GENOMIC DNA]</scope>
    <source>
        <strain evidence="1 2">NIO-1003</strain>
    </source>
</reference>
<dbReference type="AlphaFoldDB" id="A0A0V8JDR4"/>
<keyword evidence="2" id="KW-1185">Reference proteome</keyword>
<sequence>MSIKLRNLNKELAAKIKRCISLLEDEYKNLDYALFFYDTPKKLQSEQKRNPDLNSEELQQILNGETVTAGITLPDKKEIKIFLFHYDNIISDPRDIIPLIANIYHELRHAWQNENNRFQDEEELSSLDDNIEAYLSLPSEKDAFRFQRNQMQKHMRTVLDIFGLTNISFNQPYDLYPWIKEIVDA</sequence>
<proteinExistence type="predicted"/>
<dbReference type="OrthoDB" id="2845764at2"/>
<protein>
    <submittedName>
        <fullName evidence="1">Uncharacterized protein</fullName>
    </submittedName>
</protein>
<evidence type="ECO:0000313" key="2">
    <source>
        <dbReference type="Proteomes" id="UP000054099"/>
    </source>
</evidence>
<evidence type="ECO:0000313" key="1">
    <source>
        <dbReference type="EMBL" id="KSU85163.1"/>
    </source>
</evidence>
<name>A0A0V8JDR4_9BACL</name>
<accession>A0A0V8JDR4</accession>